<organism evidence="1 2">
    <name type="scientific">Candidatus Acididesulfobacter diazotrophicus</name>
    <dbReference type="NCBI Taxonomy" id="2597226"/>
    <lineage>
        <taxon>Bacteria</taxon>
        <taxon>Deltaproteobacteria</taxon>
        <taxon>Candidatus Acidulodesulfobacterales</taxon>
        <taxon>Candidatus Acididesulfobacter</taxon>
    </lineage>
</organism>
<reference evidence="1 2" key="1">
    <citation type="journal article" date="2019" name="ISME J.">
        <title>Insights into ecological role of a new deltaproteobacterial order Candidatus Acidulodesulfobacterales by metagenomics and metatranscriptomics.</title>
        <authorList>
            <person name="Tan S."/>
            <person name="Liu J."/>
            <person name="Fang Y."/>
            <person name="Hedlund B.P."/>
            <person name="Lian Z.H."/>
            <person name="Huang L.Y."/>
            <person name="Li J.T."/>
            <person name="Huang L.N."/>
            <person name="Li W.J."/>
            <person name="Jiang H.C."/>
            <person name="Dong H.L."/>
            <person name="Shu W.S."/>
        </authorList>
    </citation>
    <scope>NUCLEOTIDE SEQUENCE [LARGE SCALE GENOMIC DNA]</scope>
    <source>
        <strain evidence="1">AP1</strain>
    </source>
</reference>
<dbReference type="AlphaFoldDB" id="A0A519BQG1"/>
<name>A0A519BQG1_9DELT</name>
<gene>
    <name evidence="1" type="ORF">EVG15_01065</name>
</gene>
<dbReference type="InterPro" id="IPR023815">
    <property type="entry name" value="CRISPR-assoc_Csx19"/>
</dbReference>
<dbReference type="NCBIfam" id="TIGR03984">
    <property type="entry name" value="CRISPR-associated protein Csx19"/>
    <property type="match status" value="1"/>
</dbReference>
<protein>
    <submittedName>
        <fullName evidence="1">Uncharacterized protein</fullName>
    </submittedName>
</protein>
<comment type="caution">
    <text evidence="1">The sequence shown here is derived from an EMBL/GenBank/DDBJ whole genome shotgun (WGS) entry which is preliminary data.</text>
</comment>
<evidence type="ECO:0000313" key="1">
    <source>
        <dbReference type="EMBL" id="RZD19503.1"/>
    </source>
</evidence>
<dbReference type="Proteomes" id="UP000319296">
    <property type="component" value="Unassembled WGS sequence"/>
</dbReference>
<dbReference type="EMBL" id="SGBB01000001">
    <property type="protein sequence ID" value="RZD19503.1"/>
    <property type="molecule type" value="Genomic_DNA"/>
</dbReference>
<accession>A0A519BQG1</accession>
<sequence length="212" mass="24123">MNSDMRKAVKIFSKIDQVDNFEDFSKIAEYMTQPSFAVFYLDNGILIGRHDINGHENATFQFDEENMKELNIEPGQNPDIVYIQKMRIFNANEELLVWRTIKCGSVMHKGRFRSDREFNHEDKCGGGVYAIYSNQVLFGTKVGKRINGFITVKEDRGVKITLPDLNKNGGFAVDNGKNRIAVRTCNYVGFGGPYGCQASYVDSRFVDFVQLS</sequence>
<proteinExistence type="predicted"/>
<evidence type="ECO:0000313" key="2">
    <source>
        <dbReference type="Proteomes" id="UP000319296"/>
    </source>
</evidence>